<sequence length="51" mass="6159">MKLRDFLSVDDKKKLYASAAKNEKLSRREWEEIMGAKRDTYKRVSGRIRRK</sequence>
<organism evidence="1 2">
    <name type="scientific">Bacillus sonorensis</name>
    <dbReference type="NCBI Taxonomy" id="119858"/>
    <lineage>
        <taxon>Bacteria</taxon>
        <taxon>Bacillati</taxon>
        <taxon>Bacillota</taxon>
        <taxon>Bacilli</taxon>
        <taxon>Bacillales</taxon>
        <taxon>Bacillaceae</taxon>
        <taxon>Bacillus</taxon>
    </lineage>
</organism>
<proteinExistence type="predicted"/>
<gene>
    <name evidence="1" type="ORF">S101395_01910</name>
</gene>
<protein>
    <submittedName>
        <fullName evidence="1">Uncharacterized protein</fullName>
    </submittedName>
</protein>
<name>A0ABM6LGM5_9BACI</name>
<evidence type="ECO:0000313" key="1">
    <source>
        <dbReference type="EMBL" id="ASB88418.1"/>
    </source>
</evidence>
<dbReference type="Proteomes" id="UP000196877">
    <property type="component" value="Chromosome"/>
</dbReference>
<accession>A0ABM6LGM5</accession>
<evidence type="ECO:0000313" key="2">
    <source>
        <dbReference type="Proteomes" id="UP000196877"/>
    </source>
</evidence>
<dbReference type="EMBL" id="CP021920">
    <property type="protein sequence ID" value="ASB88418.1"/>
    <property type="molecule type" value="Genomic_DNA"/>
</dbReference>
<reference evidence="1 2" key="1">
    <citation type="submission" date="2017-06" db="EMBL/GenBank/DDBJ databases">
        <title>Genome sequence of Bacillus sonorensis strain SRCM101395.</title>
        <authorList>
            <person name="Cho S.H."/>
        </authorList>
    </citation>
    <scope>NUCLEOTIDE SEQUENCE [LARGE SCALE GENOMIC DNA]</scope>
    <source>
        <strain evidence="1 2">SRCM101395</strain>
    </source>
</reference>
<dbReference type="RefSeq" id="WP_167373793.1">
    <property type="nucleotide sequence ID" value="NZ_BORD01000005.1"/>
</dbReference>
<keyword evidence="2" id="KW-1185">Reference proteome</keyword>